<proteinExistence type="predicted"/>
<evidence type="ECO:0000313" key="2">
    <source>
        <dbReference type="EMBL" id="MDQ0427533.1"/>
    </source>
</evidence>
<dbReference type="EMBL" id="JAUSWB010000001">
    <property type="protein sequence ID" value="MDQ0427533.1"/>
    <property type="molecule type" value="Genomic_DNA"/>
</dbReference>
<dbReference type="PANTHER" id="PTHR43861:SF1">
    <property type="entry name" value="TRANS-ACONITATE 2-METHYLTRANSFERASE"/>
    <property type="match status" value="1"/>
</dbReference>
<keyword evidence="3" id="KW-1185">Reference proteome</keyword>
<protein>
    <submittedName>
        <fullName evidence="2">Ubiquinone/menaquinone biosynthesis C-methylase UbiE</fullName>
    </submittedName>
</protein>
<keyword evidence="2" id="KW-0830">Ubiquinone</keyword>
<accession>A0ABU0GQA0</accession>
<dbReference type="Proteomes" id="UP001241988">
    <property type="component" value="Unassembled WGS sequence"/>
</dbReference>
<name>A0ABU0GQA0_9BACL</name>
<evidence type="ECO:0000259" key="1">
    <source>
        <dbReference type="Pfam" id="PF08241"/>
    </source>
</evidence>
<organism evidence="2 3">
    <name type="scientific">Planomicrobium stackebrandtii</name>
    <dbReference type="NCBI Taxonomy" id="253160"/>
    <lineage>
        <taxon>Bacteria</taxon>
        <taxon>Bacillati</taxon>
        <taxon>Bacillota</taxon>
        <taxon>Bacilli</taxon>
        <taxon>Bacillales</taxon>
        <taxon>Caryophanaceae</taxon>
        <taxon>Planomicrobium</taxon>
    </lineage>
</organism>
<evidence type="ECO:0000313" key="3">
    <source>
        <dbReference type="Proteomes" id="UP001241988"/>
    </source>
</evidence>
<dbReference type="CDD" id="cd02440">
    <property type="entry name" value="AdoMet_MTases"/>
    <property type="match status" value="1"/>
</dbReference>
<gene>
    <name evidence="2" type="ORF">QOZ98_000358</name>
</gene>
<dbReference type="Pfam" id="PF08241">
    <property type="entry name" value="Methyltransf_11"/>
    <property type="match status" value="1"/>
</dbReference>
<dbReference type="SUPFAM" id="SSF53335">
    <property type="entry name" value="S-adenosyl-L-methionine-dependent methyltransferases"/>
    <property type="match status" value="1"/>
</dbReference>
<reference evidence="2 3" key="1">
    <citation type="submission" date="2023-07" db="EMBL/GenBank/DDBJ databases">
        <title>Genomic Encyclopedia of Type Strains, Phase IV (KMG-IV): sequencing the most valuable type-strain genomes for metagenomic binning, comparative biology and taxonomic classification.</title>
        <authorList>
            <person name="Goeker M."/>
        </authorList>
    </citation>
    <scope>NUCLEOTIDE SEQUENCE [LARGE SCALE GENOMIC DNA]</scope>
    <source>
        <strain evidence="2 3">DSM 16419</strain>
    </source>
</reference>
<sequence>MTGEHSKSHASHQHGKLSYLESAKRRAEFSPEELLDRIPLKKTDHLLDFGAGTGYFTIPAAKRLEGQVYALDIDPSMLEIIGQKAMDEQLTNIVPIQGGSAELPLADKSIDAAIASLVLHEIDPLSEVLIGIRNALKVNGYLIVVELEPKENSMQKAPRISQAGMEKEITDAGMRITEKFFPTEFLYVLIAQK</sequence>
<dbReference type="PANTHER" id="PTHR43861">
    <property type="entry name" value="TRANS-ACONITATE 2-METHYLTRANSFERASE-RELATED"/>
    <property type="match status" value="1"/>
</dbReference>
<comment type="caution">
    <text evidence="2">The sequence shown here is derived from an EMBL/GenBank/DDBJ whole genome shotgun (WGS) entry which is preliminary data.</text>
</comment>
<feature type="domain" description="Methyltransferase type 11" evidence="1">
    <location>
        <begin position="47"/>
        <end position="144"/>
    </location>
</feature>
<dbReference type="RefSeq" id="WP_308785825.1">
    <property type="nucleotide sequence ID" value="NZ_JAUSWB010000001.1"/>
</dbReference>
<dbReference type="InterPro" id="IPR029063">
    <property type="entry name" value="SAM-dependent_MTases_sf"/>
</dbReference>
<dbReference type="InterPro" id="IPR013216">
    <property type="entry name" value="Methyltransf_11"/>
</dbReference>
<dbReference type="Gene3D" id="3.40.50.150">
    <property type="entry name" value="Vaccinia Virus protein VP39"/>
    <property type="match status" value="1"/>
</dbReference>